<keyword evidence="2" id="KW-1185">Reference proteome</keyword>
<evidence type="ECO:0000313" key="1">
    <source>
        <dbReference type="EMBL" id="SEN60400.1"/>
    </source>
</evidence>
<sequence>MAMIDRIKAEYFRLANEGYEFQKIKITNDAYCTLMRQMSLESSVTASSDCTNPEPVPKLMGMPIERVPVGALDAPCWQIITGRHP</sequence>
<protein>
    <submittedName>
        <fullName evidence="1">Uncharacterized protein</fullName>
    </submittedName>
</protein>
<accession>A0A1H8HVJ1</accession>
<proteinExistence type="predicted"/>
<name>A0A1H8HVJ1_9RHOB</name>
<dbReference type="Proteomes" id="UP000199372">
    <property type="component" value="Unassembled WGS sequence"/>
</dbReference>
<dbReference type="RefSeq" id="WP_139210071.1">
    <property type="nucleotide sequence ID" value="NZ_FOCM01000005.1"/>
</dbReference>
<dbReference type="EMBL" id="FOCM01000005">
    <property type="protein sequence ID" value="SEN60400.1"/>
    <property type="molecule type" value="Genomic_DNA"/>
</dbReference>
<evidence type="ECO:0000313" key="2">
    <source>
        <dbReference type="Proteomes" id="UP000199372"/>
    </source>
</evidence>
<reference evidence="2" key="1">
    <citation type="submission" date="2016-10" db="EMBL/GenBank/DDBJ databases">
        <authorList>
            <person name="Varghese N."/>
            <person name="Submissions S."/>
        </authorList>
    </citation>
    <scope>NUCLEOTIDE SEQUENCE [LARGE SCALE GENOMIC DNA]</scope>
    <source>
        <strain evidence="2">DSM 26893</strain>
    </source>
</reference>
<gene>
    <name evidence="1" type="ORF">SAMN04488011_10524</name>
</gene>
<organism evidence="1 2">
    <name type="scientific">Palleronia pelagia</name>
    <dbReference type="NCBI Taxonomy" id="387096"/>
    <lineage>
        <taxon>Bacteria</taxon>
        <taxon>Pseudomonadati</taxon>
        <taxon>Pseudomonadota</taxon>
        <taxon>Alphaproteobacteria</taxon>
        <taxon>Rhodobacterales</taxon>
        <taxon>Roseobacteraceae</taxon>
        <taxon>Palleronia</taxon>
    </lineage>
</organism>
<dbReference type="AlphaFoldDB" id="A0A1H8HVJ1"/>